<evidence type="ECO:0000313" key="1">
    <source>
        <dbReference type="EMBL" id="AAQ84023.1"/>
    </source>
</evidence>
<dbReference type="EMBL" id="AY322150">
    <property type="protein sequence ID" value="AAQ84023.1"/>
    <property type="molecule type" value="Genomic_DNA"/>
</dbReference>
<gene>
    <name evidence="1" type="primary">uve2</name>
</gene>
<proteinExistence type="predicted"/>
<accession>Q6VXQ5</accession>
<organism evidence="1">
    <name type="scientific">Enterococcus faecium</name>
    <name type="common">Streptococcus faecium</name>
    <dbReference type="NCBI Taxonomy" id="1352"/>
    <lineage>
        <taxon>Bacteria</taxon>
        <taxon>Bacillati</taxon>
        <taxon>Bacillota</taxon>
        <taxon>Bacilli</taxon>
        <taxon>Lactobacillales</taxon>
        <taxon>Enterococcaceae</taxon>
        <taxon>Enterococcus</taxon>
    </lineage>
</organism>
<feature type="non-terminal residue" evidence="1">
    <location>
        <position position="41"/>
    </location>
</feature>
<protein>
    <submittedName>
        <fullName evidence="1">Uve2-like</fullName>
    </submittedName>
</protein>
<reference evidence="1" key="1">
    <citation type="journal article" date="2004" name="J. Bacteriol.">
        <title>A novel putative enterococcal pathogenicity island linked to the esp virulence gene of Enterococcus faecium and associated with epidemicity.</title>
        <authorList>
            <person name="Leavis H."/>
            <person name="Top J."/>
            <person name="Shankar N."/>
            <person name="Borgen K."/>
            <person name="Bonten M."/>
            <person name="van Embden J."/>
            <person name="Willems R.J."/>
        </authorList>
    </citation>
    <scope>NUCLEOTIDE SEQUENCE</scope>
</reference>
<dbReference type="AlphaFoldDB" id="Q6VXQ5"/>
<sequence>MSDNDERVNAQLIRFFEKVILNTANTYYKKQEEIQKHEQLD</sequence>
<name>Q6VXQ5_ENTFC</name>